<sequence>MERHLASWWAGFLAESDRFDRAYLVEGFGELLLPQIKAPLLRREVQNAADTVVRYLERPANEERREYAREAIDRLADTLARIEDRSTGSAISTEEAAVVLSALRGDYGEAAAAAEPLIGAAKLQRLFVTALRRERFDIPLTLRLLQGGQTPAEAVRSGNLIGRYSWWPAWLLRIVTERALAGTLDEETIAALDKCAYAELSPIQANLARKLLNGDDRLIRTAAERLAGLGEPDAATRLRDGDLTAVALAARLVSA</sequence>
<comment type="caution">
    <text evidence="1">The sequence shown here is derived from an EMBL/GenBank/DDBJ whole genome shotgun (WGS) entry which is preliminary data.</text>
</comment>
<organism evidence="1 2">
    <name type="scientific">Pseudosporangium ferrugineum</name>
    <dbReference type="NCBI Taxonomy" id="439699"/>
    <lineage>
        <taxon>Bacteria</taxon>
        <taxon>Bacillati</taxon>
        <taxon>Actinomycetota</taxon>
        <taxon>Actinomycetes</taxon>
        <taxon>Micromonosporales</taxon>
        <taxon>Micromonosporaceae</taxon>
        <taxon>Pseudosporangium</taxon>
    </lineage>
</organism>
<dbReference type="Proteomes" id="UP000239209">
    <property type="component" value="Unassembled WGS sequence"/>
</dbReference>
<reference evidence="1 2" key="1">
    <citation type="submission" date="2018-03" db="EMBL/GenBank/DDBJ databases">
        <title>Genomic Encyclopedia of Archaeal and Bacterial Type Strains, Phase II (KMG-II): from individual species to whole genera.</title>
        <authorList>
            <person name="Goeker M."/>
        </authorList>
    </citation>
    <scope>NUCLEOTIDE SEQUENCE [LARGE SCALE GENOMIC DNA]</scope>
    <source>
        <strain evidence="1 2">DSM 45348</strain>
    </source>
</reference>
<accession>A0A2T0RWW9</accession>
<proteinExistence type="predicted"/>
<gene>
    <name evidence="1" type="ORF">CLV70_11252</name>
</gene>
<evidence type="ECO:0000313" key="1">
    <source>
        <dbReference type="EMBL" id="PRY25686.1"/>
    </source>
</evidence>
<keyword evidence="2" id="KW-1185">Reference proteome</keyword>
<dbReference type="RefSeq" id="WP_245908428.1">
    <property type="nucleotide sequence ID" value="NZ_PVZG01000012.1"/>
</dbReference>
<protein>
    <submittedName>
        <fullName evidence="1">Uncharacterized protein</fullName>
    </submittedName>
</protein>
<evidence type="ECO:0000313" key="2">
    <source>
        <dbReference type="Proteomes" id="UP000239209"/>
    </source>
</evidence>
<dbReference type="EMBL" id="PVZG01000012">
    <property type="protein sequence ID" value="PRY25686.1"/>
    <property type="molecule type" value="Genomic_DNA"/>
</dbReference>
<dbReference type="AlphaFoldDB" id="A0A2T0RWW9"/>
<name>A0A2T0RWW9_9ACTN</name>